<dbReference type="PANTHER" id="PTHR10971">
    <property type="entry name" value="MRNA EXPORT FACTOR AND BUB3"/>
    <property type="match status" value="1"/>
</dbReference>
<dbReference type="OrthoDB" id="10248252at2759"/>
<evidence type="ECO:0000313" key="3">
    <source>
        <dbReference type="EMBL" id="KAA6395632.1"/>
    </source>
</evidence>
<protein>
    <submittedName>
        <fullName evidence="3">Uncharacterized protein</fullName>
    </submittedName>
</protein>
<dbReference type="InterPro" id="IPR015943">
    <property type="entry name" value="WD40/YVTN_repeat-like_dom_sf"/>
</dbReference>
<keyword evidence="1" id="KW-0853">WD repeat</keyword>
<keyword evidence="2" id="KW-0677">Repeat</keyword>
<dbReference type="AlphaFoldDB" id="A0A5J4WM44"/>
<gene>
    <name evidence="3" type="ORF">EZS28_008842</name>
</gene>
<evidence type="ECO:0000256" key="2">
    <source>
        <dbReference type="ARBA" id="ARBA00022737"/>
    </source>
</evidence>
<name>A0A5J4WM44_9EUKA</name>
<comment type="caution">
    <text evidence="3">The sequence shown here is derived from an EMBL/GenBank/DDBJ whole genome shotgun (WGS) entry which is preliminary data.</text>
</comment>
<dbReference type="SUPFAM" id="SSF50978">
    <property type="entry name" value="WD40 repeat-like"/>
    <property type="match status" value="1"/>
</dbReference>
<dbReference type="InterPro" id="IPR036322">
    <property type="entry name" value="WD40_repeat_dom_sf"/>
</dbReference>
<evidence type="ECO:0000313" key="4">
    <source>
        <dbReference type="Proteomes" id="UP000324800"/>
    </source>
</evidence>
<dbReference type="Pfam" id="PF00400">
    <property type="entry name" value="WD40"/>
    <property type="match status" value="1"/>
</dbReference>
<dbReference type="Gene3D" id="2.130.10.10">
    <property type="entry name" value="YVTN repeat-like/Quinoprotein amine dehydrogenase"/>
    <property type="match status" value="1"/>
</dbReference>
<sequence>MDKPQILVHAEKSLNYTCYDSKWIPSSARFVVLGVAPRGTGIIEIYALKDGKLEIVKTTEKKAGFKCGSFGAALRNRLLATGDFDGRLSLWDLERISTPVYTVAAHEQLINAIDGCGALGGFGPPEIATGGRDGCVHVWDQRQDSGPVISIKPPDDLEKKPECWAVSFGNSYDDDERCLCAGYDNGDIKLLDMRMRALRWEANVRNGICSIEFDRKDIEMNKMVATSLESKFYLFDMRTFHPQKGYSNLAQAASQGTLWKVSHFPQNRDLFATTGGTGAIDIFKYAYPSERSRIDLEDGKAVGVMGEIKHIQNQIISTQPIHTIDWHPGWFGLGTCTAFDQCVRVVVVTKLNTL</sequence>
<accession>A0A5J4WM44</accession>
<dbReference type="SMART" id="SM00320">
    <property type="entry name" value="WD40"/>
    <property type="match status" value="3"/>
</dbReference>
<reference evidence="3 4" key="1">
    <citation type="submission" date="2019-03" db="EMBL/GenBank/DDBJ databases">
        <title>Single cell metagenomics reveals metabolic interactions within the superorganism composed of flagellate Streblomastix strix and complex community of Bacteroidetes bacteria on its surface.</title>
        <authorList>
            <person name="Treitli S.C."/>
            <person name="Kolisko M."/>
            <person name="Husnik F."/>
            <person name="Keeling P."/>
            <person name="Hampl V."/>
        </authorList>
    </citation>
    <scope>NUCLEOTIDE SEQUENCE [LARGE SCALE GENOMIC DNA]</scope>
    <source>
        <strain evidence="3">ST1C</strain>
    </source>
</reference>
<organism evidence="3 4">
    <name type="scientific">Streblomastix strix</name>
    <dbReference type="NCBI Taxonomy" id="222440"/>
    <lineage>
        <taxon>Eukaryota</taxon>
        <taxon>Metamonada</taxon>
        <taxon>Preaxostyla</taxon>
        <taxon>Oxymonadida</taxon>
        <taxon>Streblomastigidae</taxon>
        <taxon>Streblomastix</taxon>
    </lineage>
</organism>
<dbReference type="InterPro" id="IPR001680">
    <property type="entry name" value="WD40_rpt"/>
</dbReference>
<dbReference type="Proteomes" id="UP000324800">
    <property type="component" value="Unassembled WGS sequence"/>
</dbReference>
<proteinExistence type="predicted"/>
<dbReference type="EMBL" id="SNRW01001633">
    <property type="protein sequence ID" value="KAA6395632.1"/>
    <property type="molecule type" value="Genomic_DNA"/>
</dbReference>
<evidence type="ECO:0000256" key="1">
    <source>
        <dbReference type="ARBA" id="ARBA00022574"/>
    </source>
</evidence>